<dbReference type="Proteomes" id="UP000637359">
    <property type="component" value="Unassembled WGS sequence"/>
</dbReference>
<keyword evidence="1" id="KW-0808">Transferase</keyword>
<dbReference type="SUPFAM" id="SSF53335">
    <property type="entry name" value="S-adenosyl-L-methionine-dependent methyltransferases"/>
    <property type="match status" value="1"/>
</dbReference>
<dbReference type="PANTHER" id="PTHR36112">
    <property type="entry name" value="RIBOSOMAL RNA SMALL SUBUNIT METHYLTRANSFERASE J"/>
    <property type="match status" value="1"/>
</dbReference>
<dbReference type="InterPro" id="IPR029063">
    <property type="entry name" value="SAM-dependent_MTases_sf"/>
</dbReference>
<accession>A0A923L462</accession>
<dbReference type="RefSeq" id="WP_186868780.1">
    <property type="nucleotide sequence ID" value="NZ_JACOOL010000002.1"/>
</dbReference>
<dbReference type="PANTHER" id="PTHR36112:SF1">
    <property type="entry name" value="RIBOSOMAL RNA SMALL SUBUNIT METHYLTRANSFERASE J"/>
    <property type="match status" value="1"/>
</dbReference>
<dbReference type="Pfam" id="PF04445">
    <property type="entry name" value="SAM_MT"/>
    <property type="match status" value="1"/>
</dbReference>
<organism evidence="1 2">
    <name type="scientific">Ornithinibacillus hominis</name>
    <dbReference type="NCBI Taxonomy" id="2763055"/>
    <lineage>
        <taxon>Bacteria</taxon>
        <taxon>Bacillati</taxon>
        <taxon>Bacillota</taxon>
        <taxon>Bacilli</taxon>
        <taxon>Bacillales</taxon>
        <taxon>Bacillaceae</taxon>
        <taxon>Ornithinibacillus</taxon>
    </lineage>
</organism>
<proteinExistence type="predicted"/>
<keyword evidence="2" id="KW-1185">Reference proteome</keyword>
<dbReference type="AlphaFoldDB" id="A0A923L462"/>
<reference evidence="1" key="1">
    <citation type="submission" date="2020-08" db="EMBL/GenBank/DDBJ databases">
        <title>Genome public.</title>
        <authorList>
            <person name="Liu C."/>
            <person name="Sun Q."/>
        </authorList>
    </citation>
    <scope>NUCLEOTIDE SEQUENCE</scope>
    <source>
        <strain evidence="1">BX22</strain>
    </source>
</reference>
<evidence type="ECO:0000313" key="1">
    <source>
        <dbReference type="EMBL" id="MBC5636076.1"/>
    </source>
</evidence>
<comment type="caution">
    <text evidence="1">The sequence shown here is derived from an EMBL/GenBank/DDBJ whole genome shotgun (WGS) entry which is preliminary data.</text>
</comment>
<evidence type="ECO:0000313" key="2">
    <source>
        <dbReference type="Proteomes" id="UP000637359"/>
    </source>
</evidence>
<dbReference type="GO" id="GO:0008990">
    <property type="term" value="F:rRNA (guanine-N2-)-methyltransferase activity"/>
    <property type="evidence" value="ECO:0007669"/>
    <property type="project" value="InterPro"/>
</dbReference>
<dbReference type="EMBL" id="JACOOL010000002">
    <property type="protein sequence ID" value="MBC5636076.1"/>
    <property type="molecule type" value="Genomic_DNA"/>
</dbReference>
<name>A0A923L462_9BACI</name>
<gene>
    <name evidence="1" type="ORF">H8S33_04450</name>
</gene>
<sequence length="258" mass="29306">MIITTAGKATSLLIRRAMNLAQTYHIPFKERQGLSIEEMKMIYQEDVLIVGKEQLVIAPKNSDTRLFFHPNLAMIRAKRVLKGETEPLIETAKLKKGMSFLDCTLGLASDSIIASLVVGSTGRVTGIEGNELLYLLVKEGLASHITGKLDIDQAMQRIQVVREDHLHYLQHAETNSFDIVYFDPMFQEGIEESNGINTIREQAITSDITAEIIEEAKRVAKERVVLKDHWKSKRFQELGFTQFKRKTSLFHYGTIEVR</sequence>
<dbReference type="Gene3D" id="3.40.50.150">
    <property type="entry name" value="Vaccinia Virus protein VP39"/>
    <property type="match status" value="1"/>
</dbReference>
<keyword evidence="1" id="KW-0489">Methyltransferase</keyword>
<protein>
    <submittedName>
        <fullName evidence="1">Class I SAM-dependent methyltransferase</fullName>
    </submittedName>
</protein>
<dbReference type="InterPro" id="IPR007536">
    <property type="entry name" value="16SrRNA_methylTrfase_J"/>
</dbReference>